<keyword evidence="8" id="KW-0472">Membrane</keyword>
<evidence type="ECO:0000256" key="1">
    <source>
        <dbReference type="ARBA" id="ARBA00022448"/>
    </source>
</evidence>
<protein>
    <submittedName>
        <fullName evidence="10">Uncharacterized protein LOC108669621</fullName>
    </submittedName>
</protein>
<evidence type="ECO:0000256" key="8">
    <source>
        <dbReference type="SAM" id="Phobius"/>
    </source>
</evidence>
<dbReference type="PANTHER" id="PTHR47143">
    <property type="entry name" value="TRANSIENT RECEPTOR POTENTIAL CATION CHANNEL PROTEIN PAINLESS"/>
    <property type="match status" value="1"/>
</dbReference>
<dbReference type="PANTHER" id="PTHR47143:SF1">
    <property type="entry name" value="ION_TRANS DOMAIN-CONTAINING PROTEIN"/>
    <property type="match status" value="1"/>
</dbReference>
<keyword evidence="9" id="KW-1185">Reference proteome</keyword>
<evidence type="ECO:0000313" key="10">
    <source>
        <dbReference type="RefSeq" id="XP_018012486.1"/>
    </source>
</evidence>
<evidence type="ECO:0000256" key="6">
    <source>
        <dbReference type="ARBA" id="ARBA00023303"/>
    </source>
</evidence>
<dbReference type="GO" id="GO:0034220">
    <property type="term" value="P:monoatomic ion transmembrane transport"/>
    <property type="evidence" value="ECO:0007669"/>
    <property type="project" value="UniProtKB-KW"/>
</dbReference>
<gene>
    <name evidence="10" type="primary">LOC108669621</name>
</gene>
<dbReference type="OMA" id="EWATNIM"/>
<dbReference type="GeneID" id="108669621"/>
<evidence type="ECO:0000256" key="4">
    <source>
        <dbReference type="ARBA" id="ARBA00023065"/>
    </source>
</evidence>
<keyword evidence="4" id="KW-0406">Ion transport</keyword>
<sequence length="307" mass="35184">MEDVRAIAEKDPHCSSWGSNNSSSEDILMEVGTSSWNRSVCAIFHMEKKSSVVVGMKVWMVILFLVHLFIELFYLRKTSQPVTDVHRVSRYLRLFLMLVLVLWFSKADFWLGCRQDFIWQMGVLAVLQSSIHVVLTLNKVPRFSGFMPVDAMHLFRFSLALVPLILFLLSFTVAFHLLLTKNASFSSVPVSFVKTITWMLGDLGYDDTFQDDQSPVNFPIMTHILFLVFILCIGGLLFNFVLASPTEKLLELRNEDDFNRAVAHLHIHLLIDECVPHMRKRNAQSHVKHSGSPRPHLYVSSQTNKNT</sequence>
<evidence type="ECO:0000313" key="9">
    <source>
        <dbReference type="Proteomes" id="UP000694843"/>
    </source>
</evidence>
<evidence type="ECO:0000256" key="3">
    <source>
        <dbReference type="ARBA" id="ARBA00023043"/>
    </source>
</evidence>
<name>A0A8B7NGF6_HYAAZ</name>
<feature type="transmembrane region" description="Helical" evidence="8">
    <location>
        <begin position="117"/>
        <end position="137"/>
    </location>
</feature>
<keyword evidence="1" id="KW-0813">Transport</keyword>
<reference evidence="10" key="1">
    <citation type="submission" date="2025-08" db="UniProtKB">
        <authorList>
            <consortium name="RefSeq"/>
        </authorList>
    </citation>
    <scope>IDENTIFICATION</scope>
    <source>
        <tissue evidence="10">Whole organism</tissue>
    </source>
</reference>
<evidence type="ECO:0000256" key="2">
    <source>
        <dbReference type="ARBA" id="ARBA00022737"/>
    </source>
</evidence>
<feature type="compositionally biased region" description="Basic residues" evidence="7">
    <location>
        <begin position="282"/>
        <end position="291"/>
    </location>
</feature>
<dbReference type="GO" id="GO:0022857">
    <property type="term" value="F:transmembrane transporter activity"/>
    <property type="evidence" value="ECO:0007669"/>
    <property type="project" value="TreeGrafter"/>
</dbReference>
<organism evidence="9 10">
    <name type="scientific">Hyalella azteca</name>
    <name type="common">Amphipod</name>
    <dbReference type="NCBI Taxonomy" id="294128"/>
    <lineage>
        <taxon>Eukaryota</taxon>
        <taxon>Metazoa</taxon>
        <taxon>Ecdysozoa</taxon>
        <taxon>Arthropoda</taxon>
        <taxon>Crustacea</taxon>
        <taxon>Multicrustacea</taxon>
        <taxon>Malacostraca</taxon>
        <taxon>Eumalacostraca</taxon>
        <taxon>Peracarida</taxon>
        <taxon>Amphipoda</taxon>
        <taxon>Senticaudata</taxon>
        <taxon>Talitrida</taxon>
        <taxon>Talitroidea</taxon>
        <taxon>Hyalellidae</taxon>
        <taxon>Hyalella</taxon>
    </lineage>
</organism>
<keyword evidence="3" id="KW-0040">ANK repeat</keyword>
<dbReference type="OrthoDB" id="6364028at2759"/>
<keyword evidence="6" id="KW-0407">Ion channel</keyword>
<keyword evidence="5" id="KW-0325">Glycoprotein</keyword>
<dbReference type="InterPro" id="IPR052076">
    <property type="entry name" value="TRP_cation_channel"/>
</dbReference>
<feature type="transmembrane region" description="Helical" evidence="8">
    <location>
        <begin position="220"/>
        <end position="243"/>
    </location>
</feature>
<keyword evidence="8" id="KW-1133">Transmembrane helix</keyword>
<dbReference type="RefSeq" id="XP_018012486.1">
    <property type="nucleotide sequence ID" value="XM_018156997.2"/>
</dbReference>
<accession>A0A8B7NGF6</accession>
<keyword evidence="2" id="KW-0677">Repeat</keyword>
<keyword evidence="8" id="KW-0812">Transmembrane</keyword>
<evidence type="ECO:0000256" key="5">
    <source>
        <dbReference type="ARBA" id="ARBA00023180"/>
    </source>
</evidence>
<feature type="transmembrane region" description="Helical" evidence="8">
    <location>
        <begin position="157"/>
        <end position="179"/>
    </location>
</feature>
<feature type="transmembrane region" description="Helical" evidence="8">
    <location>
        <begin position="88"/>
        <end position="105"/>
    </location>
</feature>
<dbReference type="Proteomes" id="UP000694843">
    <property type="component" value="Unplaced"/>
</dbReference>
<dbReference type="KEGG" id="hazt:108669621"/>
<feature type="region of interest" description="Disordered" evidence="7">
    <location>
        <begin position="282"/>
        <end position="307"/>
    </location>
</feature>
<feature type="transmembrane region" description="Helical" evidence="8">
    <location>
        <begin position="58"/>
        <end position="76"/>
    </location>
</feature>
<dbReference type="AlphaFoldDB" id="A0A8B7NGF6"/>
<evidence type="ECO:0000256" key="7">
    <source>
        <dbReference type="SAM" id="MobiDB-lite"/>
    </source>
</evidence>
<dbReference type="GO" id="GO:1902495">
    <property type="term" value="C:transmembrane transporter complex"/>
    <property type="evidence" value="ECO:0007669"/>
    <property type="project" value="TreeGrafter"/>
</dbReference>
<proteinExistence type="predicted"/>